<gene>
    <name evidence="3" type="ORF">SAMN05660742_11894</name>
</gene>
<feature type="transmembrane region" description="Helical" evidence="1">
    <location>
        <begin position="20"/>
        <end position="41"/>
    </location>
</feature>
<evidence type="ECO:0000313" key="4">
    <source>
        <dbReference type="Proteomes" id="UP000199662"/>
    </source>
</evidence>
<dbReference type="EMBL" id="FNZK01000018">
    <property type="protein sequence ID" value="SEJ82772.1"/>
    <property type="molecule type" value="Genomic_DNA"/>
</dbReference>
<name>A0A1H7C6V1_9FIRM</name>
<feature type="domain" description="SHOCT" evidence="2">
    <location>
        <begin position="53"/>
        <end position="78"/>
    </location>
</feature>
<dbReference type="Pfam" id="PF09851">
    <property type="entry name" value="SHOCT"/>
    <property type="match status" value="1"/>
</dbReference>
<dbReference type="AlphaFoldDB" id="A0A1H7C6V1"/>
<organism evidence="3 4">
    <name type="scientific">Propionispira arboris</name>
    <dbReference type="NCBI Taxonomy" id="84035"/>
    <lineage>
        <taxon>Bacteria</taxon>
        <taxon>Bacillati</taxon>
        <taxon>Bacillota</taxon>
        <taxon>Negativicutes</taxon>
        <taxon>Selenomonadales</taxon>
        <taxon>Selenomonadaceae</taxon>
        <taxon>Propionispira</taxon>
    </lineage>
</organism>
<protein>
    <submittedName>
        <fullName evidence="3">Putative membrane protein</fullName>
    </submittedName>
</protein>
<keyword evidence="1" id="KW-1133">Transmembrane helix</keyword>
<evidence type="ECO:0000256" key="1">
    <source>
        <dbReference type="SAM" id="Phobius"/>
    </source>
</evidence>
<dbReference type="RefSeq" id="WP_091834019.1">
    <property type="nucleotide sequence ID" value="NZ_FNZK01000018.1"/>
</dbReference>
<reference evidence="3 4" key="1">
    <citation type="submission" date="2016-10" db="EMBL/GenBank/DDBJ databases">
        <authorList>
            <person name="de Groot N.N."/>
        </authorList>
    </citation>
    <scope>NUCLEOTIDE SEQUENCE [LARGE SCALE GENOMIC DNA]</scope>
    <source>
        <strain evidence="3 4">DSM 2179</strain>
    </source>
</reference>
<dbReference type="InterPro" id="IPR018649">
    <property type="entry name" value="SHOCT"/>
</dbReference>
<dbReference type="STRING" id="84035.SAMN05660742_11894"/>
<evidence type="ECO:0000313" key="3">
    <source>
        <dbReference type="EMBL" id="SEJ82772.1"/>
    </source>
</evidence>
<sequence length="79" mass="8847">MMGYGASGGFGWFGFELGMITHLAFIAIILLAVIWMFKAVFPPHKSTNMPSNALETLKSRYAKGELTSEEYQTIKKEIE</sequence>
<proteinExistence type="predicted"/>
<evidence type="ECO:0000259" key="2">
    <source>
        <dbReference type="Pfam" id="PF09851"/>
    </source>
</evidence>
<keyword evidence="1" id="KW-0812">Transmembrane</keyword>
<accession>A0A1H7C6V1</accession>
<dbReference type="Proteomes" id="UP000199662">
    <property type="component" value="Unassembled WGS sequence"/>
</dbReference>
<keyword evidence="1" id="KW-0472">Membrane</keyword>
<keyword evidence="4" id="KW-1185">Reference proteome</keyword>